<evidence type="ECO:0000313" key="3">
    <source>
        <dbReference type="Proteomes" id="UP000011116"/>
    </source>
</evidence>
<dbReference type="Gramene" id="HORVU.MOREX.r2.5HG0400540.1">
    <property type="protein sequence ID" value="HORVU.MOREX.r2.5HG0400540.1"/>
    <property type="gene ID" value="HORVU.MOREX.r2.5HG0400540"/>
</dbReference>
<proteinExistence type="predicted"/>
<evidence type="ECO:0000313" key="2">
    <source>
        <dbReference type="EnsemblPlants" id="HORVU.MOREX.r3.5HG0483850.1"/>
    </source>
</evidence>
<reference evidence="2" key="2">
    <citation type="submission" date="2020-10" db="EMBL/GenBank/DDBJ databases">
        <authorList>
            <person name="Scholz U."/>
            <person name="Mascher M."/>
            <person name="Fiebig A."/>
        </authorList>
    </citation>
    <scope>NUCLEOTIDE SEQUENCE [LARGE SCALE GENOMIC DNA]</scope>
    <source>
        <strain evidence="2">cv. Morex</strain>
    </source>
</reference>
<protein>
    <submittedName>
        <fullName evidence="2">Uncharacterized protein</fullName>
    </submittedName>
</protein>
<reference evidence="2" key="3">
    <citation type="submission" date="2022-01" db="UniProtKB">
        <authorList>
            <consortium name="EnsemblPlants"/>
        </authorList>
    </citation>
    <scope>IDENTIFICATION</scope>
    <source>
        <strain evidence="2">subsp. vulgare</strain>
    </source>
</reference>
<feature type="region of interest" description="Disordered" evidence="1">
    <location>
        <begin position="15"/>
        <end position="45"/>
    </location>
</feature>
<dbReference type="PANTHER" id="PTHR45125:SF43">
    <property type="entry name" value="NO APICAL MERISTEM-ASSOCIATED C-TERMINAL DOMAIN-CONTAINING PROTEIN"/>
    <property type="match status" value="1"/>
</dbReference>
<sequence length="216" mass="23937">MCPLLSKLPNAAVAKQGKVSGKKNKVTDGSSRRLKKRLAGRTKDAAAIEASTSSLTASAGDAHNMFDEMPRSLNSDIYMPVMGVGCNNSHWSQTNEVHFDDHEFEVDEDGEGIVSAAKGRAGNYTMHEDVLLCNTWLQVSRGATVGGNQCRDAYWIRMKEHFDLYNKNGIDRTKRSLRSRWLTINKDCQKWTATLKAVDTLNPSGTNDRDRVSGIE</sequence>
<evidence type="ECO:0000256" key="1">
    <source>
        <dbReference type="SAM" id="MobiDB-lite"/>
    </source>
</evidence>
<dbReference type="AlphaFoldDB" id="A0A8I6XNV1"/>
<dbReference type="EnsemblPlants" id="HORVU.MOREX.r3.5HG0483850.1">
    <property type="protein sequence ID" value="HORVU.MOREX.r3.5HG0483850.1"/>
    <property type="gene ID" value="HORVU.MOREX.r3.5HG0483850"/>
</dbReference>
<reference evidence="3" key="1">
    <citation type="journal article" date="2012" name="Nature">
        <title>A physical, genetic and functional sequence assembly of the barley genome.</title>
        <authorList>
            <consortium name="The International Barley Genome Sequencing Consortium"/>
            <person name="Mayer K.F."/>
            <person name="Waugh R."/>
            <person name="Brown J.W."/>
            <person name="Schulman A."/>
            <person name="Langridge P."/>
            <person name="Platzer M."/>
            <person name="Fincher G.B."/>
            <person name="Muehlbauer G.J."/>
            <person name="Sato K."/>
            <person name="Close T.J."/>
            <person name="Wise R.P."/>
            <person name="Stein N."/>
        </authorList>
    </citation>
    <scope>NUCLEOTIDE SEQUENCE [LARGE SCALE GENOMIC DNA]</scope>
    <source>
        <strain evidence="3">cv. Morex</strain>
    </source>
</reference>
<dbReference type="Proteomes" id="UP000011116">
    <property type="component" value="Chromosome 5H"/>
</dbReference>
<dbReference type="PANTHER" id="PTHR45125">
    <property type="entry name" value="F21J9.4-RELATED"/>
    <property type="match status" value="1"/>
</dbReference>
<keyword evidence="3" id="KW-1185">Reference proteome</keyword>
<name>A0A8I6XNV1_HORVV</name>
<accession>A0A8I6XNV1</accession>
<dbReference type="Gramene" id="HORVU.MOREX.r3.5HG0483850.1">
    <property type="protein sequence ID" value="HORVU.MOREX.r3.5HG0483850.1"/>
    <property type="gene ID" value="HORVU.MOREX.r3.5HG0483850"/>
</dbReference>
<organism evidence="2 3">
    <name type="scientific">Hordeum vulgare subsp. vulgare</name>
    <name type="common">Domesticated barley</name>
    <dbReference type="NCBI Taxonomy" id="112509"/>
    <lineage>
        <taxon>Eukaryota</taxon>
        <taxon>Viridiplantae</taxon>
        <taxon>Streptophyta</taxon>
        <taxon>Embryophyta</taxon>
        <taxon>Tracheophyta</taxon>
        <taxon>Spermatophyta</taxon>
        <taxon>Magnoliopsida</taxon>
        <taxon>Liliopsida</taxon>
        <taxon>Poales</taxon>
        <taxon>Poaceae</taxon>
        <taxon>BOP clade</taxon>
        <taxon>Pooideae</taxon>
        <taxon>Triticodae</taxon>
        <taxon>Triticeae</taxon>
        <taxon>Hordeinae</taxon>
        <taxon>Hordeum</taxon>
    </lineage>
</organism>